<sequence>MKQIRLFSWFLLSLLLSNTAHAQLKQSVINLLSADTVAKVQSPAVTVDSAKMAKMMGALEEARANEMSLRMEMEQLHAKMYASDSLEKARQRERIDSLREVTAKIPVVVEGDTLYYLYAKHGGRSPRDRAKNVSNTVIQLGKTYMLQPDSVYCESTDIITDIVYKGRVIASFTDQDGLWENTTREELAAKNRGIIVEKLKKLHEAYDLFQLGKRVLWLILVVVVQGALFWGTGWIYRRLRSRVEKLKETKLKPISFHDYELFNTERQVGLLVLSSKALRFVLIIIQLFISIPILFSIFPQTEDLAYRIFSYIWTPVKDIFKGIMDYLPNLFTIIVIWFAVKYVVKGLKYLAGEIESEKLKITGFYPDWAQPSFQIIRFLLYAFMVAMVYPFLPKSEDGVFQGVSVFVGIIFSLGSSSVIGNVIAGLVITYMRPFKIGDRIKLNETIGNVIEKTPFVTRIKTPKNEIVTIPNSFIMSSHTVNYSSSARNYGLILHTDVGFSFDVHWKTAHDILIQAALDTPGVVAEPAPFVLEVSFYDTGVNYQINVFIRDADRINKIYSDLHHRIQERANEAGVEMVVPQYVATRDGSEVSIPKEYQKKK</sequence>
<dbReference type="InterPro" id="IPR049278">
    <property type="entry name" value="MS_channel_C"/>
</dbReference>
<dbReference type="Gene3D" id="2.30.30.60">
    <property type="match status" value="1"/>
</dbReference>
<organism evidence="10">
    <name type="scientific">termite gut metagenome</name>
    <dbReference type="NCBI Taxonomy" id="433724"/>
    <lineage>
        <taxon>unclassified sequences</taxon>
        <taxon>metagenomes</taxon>
        <taxon>organismal metagenomes</taxon>
    </lineage>
</organism>
<evidence type="ECO:0000259" key="8">
    <source>
        <dbReference type="Pfam" id="PF00924"/>
    </source>
</evidence>
<evidence type="ECO:0000256" key="5">
    <source>
        <dbReference type="ARBA" id="ARBA00022989"/>
    </source>
</evidence>
<dbReference type="AlphaFoldDB" id="A0A5J4S7N2"/>
<dbReference type="GO" id="GO:0005886">
    <property type="term" value="C:plasma membrane"/>
    <property type="evidence" value="ECO:0007669"/>
    <property type="project" value="UniProtKB-SubCell"/>
</dbReference>
<evidence type="ECO:0000256" key="1">
    <source>
        <dbReference type="ARBA" id="ARBA00004651"/>
    </source>
</evidence>
<feature type="transmembrane region" description="Helical" evidence="7">
    <location>
        <begin position="375"/>
        <end position="392"/>
    </location>
</feature>
<dbReference type="InterPro" id="IPR023408">
    <property type="entry name" value="MscS_beta-dom_sf"/>
</dbReference>
<dbReference type="InterPro" id="IPR006685">
    <property type="entry name" value="MscS_channel_2nd"/>
</dbReference>
<evidence type="ECO:0000256" key="7">
    <source>
        <dbReference type="SAM" id="Phobius"/>
    </source>
</evidence>
<dbReference type="InterPro" id="IPR045275">
    <property type="entry name" value="MscS_archaea/bacteria_type"/>
</dbReference>
<keyword evidence="3" id="KW-1003">Cell membrane</keyword>
<dbReference type="InterPro" id="IPR011066">
    <property type="entry name" value="MscS_channel_C_sf"/>
</dbReference>
<accession>A0A5J4S7N2</accession>
<dbReference type="SUPFAM" id="SSF50182">
    <property type="entry name" value="Sm-like ribonucleoproteins"/>
    <property type="match status" value="1"/>
</dbReference>
<proteinExistence type="inferred from homology"/>
<gene>
    <name evidence="10" type="ORF">EZS27_010783</name>
</gene>
<comment type="caution">
    <text evidence="10">The sequence shown here is derived from an EMBL/GenBank/DDBJ whole genome shotgun (WGS) entry which is preliminary data.</text>
</comment>
<evidence type="ECO:0000256" key="4">
    <source>
        <dbReference type="ARBA" id="ARBA00022692"/>
    </source>
</evidence>
<dbReference type="PANTHER" id="PTHR30221:SF18">
    <property type="entry name" value="SLL0590 PROTEIN"/>
    <property type="match status" value="1"/>
</dbReference>
<dbReference type="Pfam" id="PF21082">
    <property type="entry name" value="MS_channel_3rd"/>
    <property type="match status" value="1"/>
</dbReference>
<dbReference type="GO" id="GO:0008381">
    <property type="term" value="F:mechanosensitive monoatomic ion channel activity"/>
    <property type="evidence" value="ECO:0007669"/>
    <property type="project" value="InterPro"/>
</dbReference>
<reference evidence="10" key="1">
    <citation type="submission" date="2019-03" db="EMBL/GenBank/DDBJ databases">
        <title>Single cell metagenomics reveals metabolic interactions within the superorganism composed of flagellate Streblomastix strix and complex community of Bacteroidetes bacteria on its surface.</title>
        <authorList>
            <person name="Treitli S.C."/>
            <person name="Kolisko M."/>
            <person name="Husnik F."/>
            <person name="Keeling P."/>
            <person name="Hampl V."/>
        </authorList>
    </citation>
    <scope>NUCLEOTIDE SEQUENCE</scope>
    <source>
        <strain evidence="10">STM</strain>
    </source>
</reference>
<evidence type="ECO:0000259" key="9">
    <source>
        <dbReference type="Pfam" id="PF21082"/>
    </source>
</evidence>
<feature type="transmembrane region" description="Helical" evidence="7">
    <location>
        <begin position="404"/>
        <end position="431"/>
    </location>
</feature>
<dbReference type="InterPro" id="IPR010920">
    <property type="entry name" value="LSM_dom_sf"/>
</dbReference>
<comment type="subcellular location">
    <subcellularLocation>
        <location evidence="1">Cell membrane</location>
        <topology evidence="1">Multi-pass membrane protein</topology>
    </subcellularLocation>
</comment>
<feature type="domain" description="Mechanosensitive ion channel MscS" evidence="8">
    <location>
        <begin position="418"/>
        <end position="483"/>
    </location>
</feature>
<evidence type="ECO:0000256" key="2">
    <source>
        <dbReference type="ARBA" id="ARBA00008017"/>
    </source>
</evidence>
<evidence type="ECO:0000313" key="10">
    <source>
        <dbReference type="EMBL" id="KAA6341415.1"/>
    </source>
</evidence>
<comment type="similarity">
    <text evidence="2">Belongs to the MscS (TC 1.A.23) family.</text>
</comment>
<dbReference type="Pfam" id="PF00924">
    <property type="entry name" value="MS_channel_2nd"/>
    <property type="match status" value="1"/>
</dbReference>
<evidence type="ECO:0000256" key="3">
    <source>
        <dbReference type="ARBA" id="ARBA00022475"/>
    </source>
</evidence>
<name>A0A5J4S7N2_9ZZZZ</name>
<dbReference type="PANTHER" id="PTHR30221">
    <property type="entry name" value="SMALL-CONDUCTANCE MECHANOSENSITIVE CHANNEL"/>
    <property type="match status" value="1"/>
</dbReference>
<dbReference type="Gene3D" id="3.30.70.100">
    <property type="match status" value="1"/>
</dbReference>
<feature type="transmembrane region" description="Helical" evidence="7">
    <location>
        <begin position="215"/>
        <end position="236"/>
    </location>
</feature>
<feature type="transmembrane region" description="Helical" evidence="7">
    <location>
        <begin position="280"/>
        <end position="299"/>
    </location>
</feature>
<evidence type="ECO:0000256" key="6">
    <source>
        <dbReference type="ARBA" id="ARBA00023136"/>
    </source>
</evidence>
<keyword evidence="6 7" id="KW-0472">Membrane</keyword>
<protein>
    <submittedName>
        <fullName evidence="10">Mechanosensitive channel MscK</fullName>
    </submittedName>
</protein>
<dbReference type="EMBL" id="SNRY01000391">
    <property type="protein sequence ID" value="KAA6341415.1"/>
    <property type="molecule type" value="Genomic_DNA"/>
</dbReference>
<keyword evidence="5 7" id="KW-1133">Transmembrane helix</keyword>
<keyword evidence="4 7" id="KW-0812">Transmembrane</keyword>
<feature type="domain" description="Mechanosensitive ion channel MscS C-terminal" evidence="9">
    <location>
        <begin position="495"/>
        <end position="576"/>
    </location>
</feature>
<dbReference type="SUPFAM" id="SSF82689">
    <property type="entry name" value="Mechanosensitive channel protein MscS (YggB), C-terminal domain"/>
    <property type="match status" value="1"/>
</dbReference>